<dbReference type="Pfam" id="PF03732">
    <property type="entry name" value="Retrotrans_gag"/>
    <property type="match status" value="1"/>
</dbReference>
<gene>
    <name evidence="2" type="ORF">KK1_016582</name>
</gene>
<reference evidence="2 3" key="1">
    <citation type="journal article" date="2012" name="Nat. Biotechnol.">
        <title>Draft genome sequence of pigeonpea (Cajanus cajan), an orphan legume crop of resource-poor farmers.</title>
        <authorList>
            <person name="Varshney R.K."/>
            <person name="Chen W."/>
            <person name="Li Y."/>
            <person name="Bharti A.K."/>
            <person name="Saxena R.K."/>
            <person name="Schlueter J.A."/>
            <person name="Donoghue M.T."/>
            <person name="Azam S."/>
            <person name="Fan G."/>
            <person name="Whaley A.M."/>
            <person name="Farmer A.D."/>
            <person name="Sheridan J."/>
            <person name="Iwata A."/>
            <person name="Tuteja R."/>
            <person name="Penmetsa R.V."/>
            <person name="Wu W."/>
            <person name="Upadhyaya H.D."/>
            <person name="Yang S.P."/>
            <person name="Shah T."/>
            <person name="Saxena K.B."/>
            <person name="Michael T."/>
            <person name="McCombie W.R."/>
            <person name="Yang B."/>
            <person name="Zhang G."/>
            <person name="Yang H."/>
            <person name="Wang J."/>
            <person name="Spillane C."/>
            <person name="Cook D.R."/>
            <person name="May G.D."/>
            <person name="Xu X."/>
            <person name="Jackson S.A."/>
        </authorList>
    </citation>
    <scope>NUCLEOTIDE SEQUENCE [LARGE SCALE GENOMIC DNA]</scope>
    <source>
        <strain evidence="3">cv. Asha</strain>
    </source>
</reference>
<evidence type="ECO:0000313" key="3">
    <source>
        <dbReference type="Proteomes" id="UP000075243"/>
    </source>
</evidence>
<keyword evidence="3" id="KW-1185">Reference proteome</keyword>
<protein>
    <recommendedName>
        <fullName evidence="1">Retrotransposon gag domain-containing protein</fullName>
    </recommendedName>
</protein>
<dbReference type="Gramene" id="C.cajan_16110.t">
    <property type="protein sequence ID" value="C.cajan_16110.t.cds1"/>
    <property type="gene ID" value="C.cajan_16110"/>
</dbReference>
<proteinExistence type="predicted"/>
<evidence type="ECO:0000259" key="1">
    <source>
        <dbReference type="Pfam" id="PF03732"/>
    </source>
</evidence>
<evidence type="ECO:0000313" key="2">
    <source>
        <dbReference type="EMBL" id="KYP62062.1"/>
    </source>
</evidence>
<dbReference type="AlphaFoldDB" id="A0A151T4T4"/>
<accession>A0A151T4T4</accession>
<dbReference type="Proteomes" id="UP000075243">
    <property type="component" value="Chromosome 8"/>
</dbReference>
<dbReference type="InterPro" id="IPR005162">
    <property type="entry name" value="Retrotrans_gag_dom"/>
</dbReference>
<name>A0A151T4T4_CAJCA</name>
<feature type="domain" description="Retrotransposon gag" evidence="1">
    <location>
        <begin position="2"/>
        <end position="74"/>
    </location>
</feature>
<organism evidence="2 3">
    <name type="scientific">Cajanus cajan</name>
    <name type="common">Pigeon pea</name>
    <name type="synonym">Cajanus indicus</name>
    <dbReference type="NCBI Taxonomy" id="3821"/>
    <lineage>
        <taxon>Eukaryota</taxon>
        <taxon>Viridiplantae</taxon>
        <taxon>Streptophyta</taxon>
        <taxon>Embryophyta</taxon>
        <taxon>Tracheophyta</taxon>
        <taxon>Spermatophyta</taxon>
        <taxon>Magnoliopsida</taxon>
        <taxon>eudicotyledons</taxon>
        <taxon>Gunneridae</taxon>
        <taxon>Pentapetalae</taxon>
        <taxon>rosids</taxon>
        <taxon>fabids</taxon>
        <taxon>Fabales</taxon>
        <taxon>Fabaceae</taxon>
        <taxon>Papilionoideae</taxon>
        <taxon>50 kb inversion clade</taxon>
        <taxon>NPAAA clade</taxon>
        <taxon>indigoferoid/millettioid clade</taxon>
        <taxon>Phaseoleae</taxon>
        <taxon>Cajanus</taxon>
    </lineage>
</organism>
<sequence>MLVGEAKYWWDSTRRLLEGGGVIITWEVFRAKFFEKYFPNDVRRDKEIKFMQLKQGNMTVGEYVSKFEKLRKYSAFFYNLGERMKCIKFEDRLKPELRNAIGILEISDFPLLIYKCHFFGRF</sequence>
<dbReference type="EMBL" id="CM003610">
    <property type="protein sequence ID" value="KYP62062.1"/>
    <property type="molecule type" value="Genomic_DNA"/>
</dbReference>